<accession>A0A067CG97</accession>
<organism evidence="2 3">
    <name type="scientific">Saprolegnia parasitica (strain CBS 223.65)</name>
    <dbReference type="NCBI Taxonomy" id="695850"/>
    <lineage>
        <taxon>Eukaryota</taxon>
        <taxon>Sar</taxon>
        <taxon>Stramenopiles</taxon>
        <taxon>Oomycota</taxon>
        <taxon>Saprolegniomycetes</taxon>
        <taxon>Saprolegniales</taxon>
        <taxon>Saprolegniaceae</taxon>
        <taxon>Saprolegnia</taxon>
    </lineage>
</organism>
<gene>
    <name evidence="2" type="ORF">SPRG_05494</name>
</gene>
<dbReference type="EMBL" id="KK583205">
    <property type="protein sequence ID" value="KDO29538.1"/>
    <property type="molecule type" value="Genomic_DNA"/>
</dbReference>
<dbReference type="KEGG" id="spar:SPRG_05494"/>
<evidence type="ECO:0000313" key="2">
    <source>
        <dbReference type="EMBL" id="KDO29538.1"/>
    </source>
</evidence>
<keyword evidence="3" id="KW-1185">Reference proteome</keyword>
<sequence>MSVDGRLCKTHPRRLQQCRINQQKYRAQATATMERLHNQVQSLLTETARLQGRLECLHSAPSRGTVVARAYFAAFRHGLGGASAFVQTRMSPTLRFQGSGDLAAFVDHWRDFAQLEMTAHAIESAFLDETNGELLHCTGQLRLHLDAKSMRDFFPTVLPASAAYTSLVTATLELPLVVRLIVQDDVVTAVDVDVSWASCVVRRLASAAEAANVLVDTVRP</sequence>
<dbReference type="RefSeq" id="XP_012199603.1">
    <property type="nucleotide sequence ID" value="XM_012344213.1"/>
</dbReference>
<evidence type="ECO:0008006" key="4">
    <source>
        <dbReference type="Google" id="ProtNLM"/>
    </source>
</evidence>
<dbReference type="GeneID" id="24127886"/>
<feature type="coiled-coil region" evidence="1">
    <location>
        <begin position="26"/>
        <end position="53"/>
    </location>
</feature>
<proteinExistence type="predicted"/>
<evidence type="ECO:0000313" key="3">
    <source>
        <dbReference type="Proteomes" id="UP000030745"/>
    </source>
</evidence>
<dbReference type="OMA" id="QCRINQQ"/>
<dbReference type="OrthoDB" id="73270at2759"/>
<reference evidence="2 3" key="1">
    <citation type="journal article" date="2013" name="PLoS Genet.">
        <title>Distinctive expansion of potential virulence genes in the genome of the oomycete fish pathogen Saprolegnia parasitica.</title>
        <authorList>
            <person name="Jiang R.H."/>
            <person name="de Bruijn I."/>
            <person name="Haas B.J."/>
            <person name="Belmonte R."/>
            <person name="Lobach L."/>
            <person name="Christie J."/>
            <person name="van den Ackerveken G."/>
            <person name="Bottin A."/>
            <person name="Bulone V."/>
            <person name="Diaz-Moreno S.M."/>
            <person name="Dumas B."/>
            <person name="Fan L."/>
            <person name="Gaulin E."/>
            <person name="Govers F."/>
            <person name="Grenville-Briggs L.J."/>
            <person name="Horner N.R."/>
            <person name="Levin J.Z."/>
            <person name="Mammella M."/>
            <person name="Meijer H.J."/>
            <person name="Morris P."/>
            <person name="Nusbaum C."/>
            <person name="Oome S."/>
            <person name="Phillips A.J."/>
            <person name="van Rooyen D."/>
            <person name="Rzeszutek E."/>
            <person name="Saraiva M."/>
            <person name="Secombes C.J."/>
            <person name="Seidl M.F."/>
            <person name="Snel B."/>
            <person name="Stassen J.H."/>
            <person name="Sykes S."/>
            <person name="Tripathy S."/>
            <person name="van den Berg H."/>
            <person name="Vega-Arreguin J.C."/>
            <person name="Wawra S."/>
            <person name="Young S.K."/>
            <person name="Zeng Q."/>
            <person name="Dieguez-Uribeondo J."/>
            <person name="Russ C."/>
            <person name="Tyler B.M."/>
            <person name="van West P."/>
        </authorList>
    </citation>
    <scope>NUCLEOTIDE SEQUENCE [LARGE SCALE GENOMIC DNA]</scope>
    <source>
        <strain evidence="2 3">CBS 223.65</strain>
    </source>
</reference>
<protein>
    <recommendedName>
        <fullName evidence="4">Bzip transcription factor</fullName>
    </recommendedName>
</protein>
<evidence type="ECO:0000256" key="1">
    <source>
        <dbReference type="SAM" id="Coils"/>
    </source>
</evidence>
<dbReference type="AlphaFoldDB" id="A0A067CG97"/>
<name>A0A067CG97_SAPPC</name>
<keyword evidence="1" id="KW-0175">Coiled coil</keyword>
<dbReference type="Proteomes" id="UP000030745">
    <property type="component" value="Unassembled WGS sequence"/>
</dbReference>
<dbReference type="VEuPathDB" id="FungiDB:SPRG_05494"/>